<proteinExistence type="predicted"/>
<comment type="caution">
    <text evidence="1">The sequence shown here is derived from an EMBL/GenBank/DDBJ whole genome shotgun (WGS) entry which is preliminary data.</text>
</comment>
<sequence>MRKKRGNDRTEILLENLSRIDNNIDALDRSMSESLNGLIGLAKTMRNAYLDNKQRVGEARELIAQIKAKN</sequence>
<dbReference type="AlphaFoldDB" id="A0A1F4Q073"/>
<evidence type="ECO:0000313" key="2">
    <source>
        <dbReference type="Proteomes" id="UP000178724"/>
    </source>
</evidence>
<dbReference type="Proteomes" id="UP000178724">
    <property type="component" value="Unassembled WGS sequence"/>
</dbReference>
<evidence type="ECO:0000313" key="1">
    <source>
        <dbReference type="EMBL" id="OGB89314.1"/>
    </source>
</evidence>
<dbReference type="EMBL" id="METM01000027">
    <property type="protein sequence ID" value="OGB89314.1"/>
    <property type="molecule type" value="Genomic_DNA"/>
</dbReference>
<organism evidence="1 2">
    <name type="scientific">candidate division WOR-1 bacterium RIFCSPHIGHO2_01_FULL_53_15</name>
    <dbReference type="NCBI Taxonomy" id="1802564"/>
    <lineage>
        <taxon>Bacteria</taxon>
        <taxon>Bacillati</taxon>
        <taxon>Saganbacteria</taxon>
    </lineage>
</organism>
<protein>
    <submittedName>
        <fullName evidence="1">Uncharacterized protein</fullName>
    </submittedName>
</protein>
<name>A0A1F4Q073_UNCSA</name>
<reference evidence="1 2" key="1">
    <citation type="journal article" date="2016" name="Nat. Commun.">
        <title>Thousands of microbial genomes shed light on interconnected biogeochemical processes in an aquifer system.</title>
        <authorList>
            <person name="Anantharaman K."/>
            <person name="Brown C.T."/>
            <person name="Hug L.A."/>
            <person name="Sharon I."/>
            <person name="Castelle C.J."/>
            <person name="Probst A.J."/>
            <person name="Thomas B.C."/>
            <person name="Singh A."/>
            <person name="Wilkins M.J."/>
            <person name="Karaoz U."/>
            <person name="Brodie E.L."/>
            <person name="Williams K.H."/>
            <person name="Hubbard S.S."/>
            <person name="Banfield J.F."/>
        </authorList>
    </citation>
    <scope>NUCLEOTIDE SEQUENCE [LARGE SCALE GENOMIC DNA]</scope>
</reference>
<accession>A0A1F4Q073</accession>
<gene>
    <name evidence="1" type="ORF">A2625_04015</name>
</gene>